<dbReference type="PANTHER" id="PTHR12394:SF12">
    <property type="entry name" value="LD08195P"/>
    <property type="match status" value="1"/>
</dbReference>
<dbReference type="AlphaFoldDB" id="A0A8S9Z0U3"/>
<feature type="region of interest" description="Disordered" evidence="4">
    <location>
        <begin position="399"/>
        <end position="432"/>
    </location>
</feature>
<dbReference type="OrthoDB" id="6280626at2759"/>
<gene>
    <name evidence="5" type="ORF">EG68_03806</name>
</gene>
<dbReference type="GO" id="GO:0030424">
    <property type="term" value="C:axon"/>
    <property type="evidence" value="ECO:0007669"/>
    <property type="project" value="TreeGrafter"/>
</dbReference>
<keyword evidence="6" id="KW-1185">Reference proteome</keyword>
<reference evidence="5" key="1">
    <citation type="submission" date="2019-07" db="EMBL/GenBank/DDBJ databases">
        <title>Annotation for the trematode Paragonimus miyazaki's.</title>
        <authorList>
            <person name="Choi Y.-J."/>
        </authorList>
    </citation>
    <scope>NUCLEOTIDE SEQUENCE</scope>
    <source>
        <strain evidence="5">Japan</strain>
    </source>
</reference>
<protein>
    <submittedName>
        <fullName evidence="5">Uncharacterized protein</fullName>
    </submittedName>
</protein>
<evidence type="ECO:0000313" key="5">
    <source>
        <dbReference type="EMBL" id="KAF7258963.1"/>
    </source>
</evidence>
<proteinExistence type="inferred from homology"/>
<dbReference type="InterPro" id="IPR011680">
    <property type="entry name" value="FEZ"/>
</dbReference>
<feature type="region of interest" description="Disordered" evidence="4">
    <location>
        <begin position="509"/>
        <end position="540"/>
    </location>
</feature>
<evidence type="ECO:0000256" key="3">
    <source>
        <dbReference type="ARBA" id="ARBA00023054"/>
    </source>
</evidence>
<comment type="caution">
    <text evidence="5">The sequence shown here is derived from an EMBL/GenBank/DDBJ whole genome shotgun (WGS) entry which is preliminary data.</text>
</comment>
<comment type="similarity">
    <text evidence="1">Belongs to the zygin family.</text>
</comment>
<dbReference type="GO" id="GO:0005737">
    <property type="term" value="C:cytoplasm"/>
    <property type="evidence" value="ECO:0007669"/>
    <property type="project" value="TreeGrafter"/>
</dbReference>
<dbReference type="Proteomes" id="UP000822476">
    <property type="component" value="Unassembled WGS sequence"/>
</dbReference>
<organism evidence="5 6">
    <name type="scientific">Paragonimus skrjabini miyazakii</name>
    <dbReference type="NCBI Taxonomy" id="59628"/>
    <lineage>
        <taxon>Eukaryota</taxon>
        <taxon>Metazoa</taxon>
        <taxon>Spiralia</taxon>
        <taxon>Lophotrochozoa</taxon>
        <taxon>Platyhelminthes</taxon>
        <taxon>Trematoda</taxon>
        <taxon>Digenea</taxon>
        <taxon>Plagiorchiida</taxon>
        <taxon>Troglotremata</taxon>
        <taxon>Troglotrematidae</taxon>
        <taxon>Paragonimus</taxon>
    </lineage>
</organism>
<name>A0A8S9Z0U3_9TREM</name>
<keyword evidence="3" id="KW-0175">Coiled coil</keyword>
<evidence type="ECO:0000256" key="4">
    <source>
        <dbReference type="SAM" id="MobiDB-lite"/>
    </source>
</evidence>
<dbReference type="EMBL" id="JTDE01001443">
    <property type="protein sequence ID" value="KAF7258963.1"/>
    <property type="molecule type" value="Genomic_DNA"/>
</dbReference>
<feature type="compositionally biased region" description="Polar residues" evidence="4">
    <location>
        <begin position="157"/>
        <end position="166"/>
    </location>
</feature>
<sequence>MDICVDAPLARLEIDRLSDDSDSLGVSFRIGTQDYHEEQSHSFSSDMDILCSGSLSDLVLNFDDRIYSCLDPSTNQPVEKVSMHEPTLNQIRFWWREAVEESPALTYPLKNEPVESEACEEIESADVDGITENGDENVEESCSHSDSEPDAAAPSEGSCQGHVTTDSECSSLASPLLAVSTPVGKVVNAPDDSDQRNSGSLRSVLQAFRAKHKNYSSDQNELWINDLMQFSGKFLQLYMDELTVEVMNLSDQLVHLLASRDELAMLREASDDFIILLNLIHQRRAHASRAALLLTALERIRPKRFARLKFPWFKKSLFAAPAYSMTSLQEPAHADHWEMMRLAVLKNGDSVALNSKNCSAAYYKSLNLQSKHRRPRTQPIVLNRHDASYHIKHATGPETVRLTGSPVNGNPITQTYRKSPDPGKPPSVTSDKTEERFATLKHICNTLAWPKNQPQLSQSLSLQLTFSRNAAEDVTLPRLRVLNQILHDALLENPITVDLANSYVKNFNEGTKVNNPTEDHNVPELSLPSVTNKPADPIYQ</sequence>
<feature type="compositionally biased region" description="Polar residues" evidence="4">
    <location>
        <begin position="405"/>
        <end position="417"/>
    </location>
</feature>
<accession>A0A8S9Z0U3</accession>
<evidence type="ECO:0000313" key="6">
    <source>
        <dbReference type="Proteomes" id="UP000822476"/>
    </source>
</evidence>
<feature type="region of interest" description="Disordered" evidence="4">
    <location>
        <begin position="125"/>
        <end position="166"/>
    </location>
</feature>
<evidence type="ECO:0000256" key="2">
    <source>
        <dbReference type="ARBA" id="ARBA00022553"/>
    </source>
</evidence>
<evidence type="ECO:0000256" key="1">
    <source>
        <dbReference type="ARBA" id="ARBA00006788"/>
    </source>
</evidence>
<keyword evidence="2" id="KW-0597">Phosphoprotein</keyword>
<dbReference type="PANTHER" id="PTHR12394">
    <property type="entry name" value="ZYGIN"/>
    <property type="match status" value="1"/>
</dbReference>